<reference evidence="2 3" key="1">
    <citation type="submission" date="2019-06" db="EMBL/GenBank/DDBJ databases">
        <title>Saccharibacillus brassicae sp. nov., an endophytic bacterium isolated from Chinese cabbage seeds (Brassica pekinensis).</title>
        <authorList>
            <person name="Jiang L."/>
            <person name="Lee J."/>
            <person name="Kim S.W."/>
        </authorList>
    </citation>
    <scope>NUCLEOTIDE SEQUENCE [LARGE SCALE GENOMIC DNA]</scope>
    <source>
        <strain evidence="3">KCTC 43072 / ATSA2</strain>
    </source>
</reference>
<dbReference type="AlphaFoldDB" id="A0A4Y6UWR5"/>
<evidence type="ECO:0000313" key="2">
    <source>
        <dbReference type="EMBL" id="QDH20465.1"/>
    </source>
</evidence>
<protein>
    <submittedName>
        <fullName evidence="2">Uncharacterized protein</fullName>
    </submittedName>
</protein>
<dbReference type="RefSeq" id="WP_141446967.1">
    <property type="nucleotide sequence ID" value="NZ_CP041217.1"/>
</dbReference>
<proteinExistence type="predicted"/>
<feature type="transmembrane region" description="Helical" evidence="1">
    <location>
        <begin position="44"/>
        <end position="65"/>
    </location>
</feature>
<organism evidence="2 3">
    <name type="scientific">Saccharibacillus brassicae</name>
    <dbReference type="NCBI Taxonomy" id="2583377"/>
    <lineage>
        <taxon>Bacteria</taxon>
        <taxon>Bacillati</taxon>
        <taxon>Bacillota</taxon>
        <taxon>Bacilli</taxon>
        <taxon>Bacillales</taxon>
        <taxon>Paenibacillaceae</taxon>
        <taxon>Saccharibacillus</taxon>
    </lineage>
</organism>
<dbReference type="Proteomes" id="UP000316968">
    <property type="component" value="Chromosome"/>
</dbReference>
<dbReference type="OrthoDB" id="2680586at2"/>
<keyword evidence="1" id="KW-1133">Transmembrane helix</keyword>
<dbReference type="EMBL" id="CP041217">
    <property type="protein sequence ID" value="QDH20465.1"/>
    <property type="molecule type" value="Genomic_DNA"/>
</dbReference>
<evidence type="ECO:0000313" key="3">
    <source>
        <dbReference type="Proteomes" id="UP000316968"/>
    </source>
</evidence>
<sequence length="68" mass="7345">MFLLIGVFLLLCPLVIAHPDRILHPVRDPAGGDLYEPANFKSQAFRALGLLLLLVSLSLGVMLMLSGS</sequence>
<dbReference type="KEGG" id="saca:FFV09_06080"/>
<evidence type="ECO:0000256" key="1">
    <source>
        <dbReference type="SAM" id="Phobius"/>
    </source>
</evidence>
<name>A0A4Y6UWR5_SACBS</name>
<keyword evidence="3" id="KW-1185">Reference proteome</keyword>
<gene>
    <name evidence="2" type="ORF">FFV09_06080</name>
</gene>
<keyword evidence="1" id="KW-0472">Membrane</keyword>
<accession>A0A4Y6UWR5</accession>
<keyword evidence="1" id="KW-0812">Transmembrane</keyword>